<sequence length="116" mass="12882">MLDGLTIRIDRLRWPVQTICDSGEIVPCSTDGIVRMNPELSVLHGPLVFSQGFLILPPCLQRLAEIVSRLGETRIQFKGSPKGADGVVNATFCVGEISEIVMHTLHRRLDLCRPFI</sequence>
<reference evidence="1" key="1">
    <citation type="submission" date="2018-05" db="EMBL/GenBank/DDBJ databases">
        <authorList>
            <person name="Lanie J.A."/>
            <person name="Ng W.-L."/>
            <person name="Kazmierczak K.M."/>
            <person name="Andrzejewski T.M."/>
            <person name="Davidsen T.M."/>
            <person name="Wayne K.J."/>
            <person name="Tettelin H."/>
            <person name="Glass J.I."/>
            <person name="Rusch D."/>
            <person name="Podicherti R."/>
            <person name="Tsui H.-C.T."/>
            <person name="Winkler M.E."/>
        </authorList>
    </citation>
    <scope>NUCLEOTIDE SEQUENCE</scope>
</reference>
<dbReference type="EMBL" id="UINC01096307">
    <property type="protein sequence ID" value="SVC53083.1"/>
    <property type="molecule type" value="Genomic_DNA"/>
</dbReference>
<organism evidence="1">
    <name type="scientific">marine metagenome</name>
    <dbReference type="NCBI Taxonomy" id="408172"/>
    <lineage>
        <taxon>unclassified sequences</taxon>
        <taxon>metagenomes</taxon>
        <taxon>ecological metagenomes</taxon>
    </lineage>
</organism>
<feature type="non-terminal residue" evidence="1">
    <location>
        <position position="1"/>
    </location>
</feature>
<feature type="non-terminal residue" evidence="1">
    <location>
        <position position="116"/>
    </location>
</feature>
<dbReference type="AlphaFoldDB" id="A0A382MVN1"/>
<proteinExistence type="predicted"/>
<evidence type="ECO:0000313" key="1">
    <source>
        <dbReference type="EMBL" id="SVC53083.1"/>
    </source>
</evidence>
<protein>
    <submittedName>
        <fullName evidence="1">Uncharacterized protein</fullName>
    </submittedName>
</protein>
<accession>A0A382MVN1</accession>
<name>A0A382MVN1_9ZZZZ</name>
<gene>
    <name evidence="1" type="ORF">METZ01_LOCUS305937</name>
</gene>